<evidence type="ECO:0000259" key="1">
    <source>
        <dbReference type="Pfam" id="PF06985"/>
    </source>
</evidence>
<reference evidence="2 3" key="1">
    <citation type="submission" date="2019-04" db="EMBL/GenBank/DDBJ databases">
        <title>Friends and foes A comparative genomics studyof 23 Aspergillus species from section Flavi.</title>
        <authorList>
            <consortium name="DOE Joint Genome Institute"/>
            <person name="Kjaerbolling I."/>
            <person name="Vesth T."/>
            <person name="Frisvad J.C."/>
            <person name="Nybo J.L."/>
            <person name="Theobald S."/>
            <person name="Kildgaard S."/>
            <person name="Isbrandt T."/>
            <person name="Kuo A."/>
            <person name="Sato A."/>
            <person name="Lyhne E.K."/>
            <person name="Kogle M.E."/>
            <person name="Wiebenga A."/>
            <person name="Kun R.S."/>
            <person name="Lubbers R.J."/>
            <person name="Makela M.R."/>
            <person name="Barry K."/>
            <person name="Chovatia M."/>
            <person name="Clum A."/>
            <person name="Daum C."/>
            <person name="Haridas S."/>
            <person name="He G."/>
            <person name="LaButti K."/>
            <person name="Lipzen A."/>
            <person name="Mondo S."/>
            <person name="Riley R."/>
            <person name="Salamov A."/>
            <person name="Simmons B.A."/>
            <person name="Magnuson J.K."/>
            <person name="Henrissat B."/>
            <person name="Mortensen U.H."/>
            <person name="Larsen T.O."/>
            <person name="Devries R.P."/>
            <person name="Grigoriev I.V."/>
            <person name="Machida M."/>
            <person name="Baker S.E."/>
            <person name="Andersen M.R."/>
        </authorList>
    </citation>
    <scope>NUCLEOTIDE SEQUENCE [LARGE SCALE GENOMIC DNA]</scope>
    <source>
        <strain evidence="2 3">IBT 29228</strain>
    </source>
</reference>
<evidence type="ECO:0000313" key="3">
    <source>
        <dbReference type="Proteomes" id="UP000326198"/>
    </source>
</evidence>
<dbReference type="EMBL" id="ML736228">
    <property type="protein sequence ID" value="KAE8377150.1"/>
    <property type="molecule type" value="Genomic_DNA"/>
</dbReference>
<protein>
    <recommendedName>
        <fullName evidence="1">Heterokaryon incompatibility domain-containing protein</fullName>
    </recommendedName>
</protein>
<dbReference type="OrthoDB" id="4507834at2759"/>
<sequence length="815" mass="93196">MEKTTDPGSSSRIQVSHDVQYFADVHSCEIMDASQVNSERCILSYTWRKFKSRINIPEAETPRLVQQFQELCKASAQYTEANFVHIDPCFTLNNDRHLESRLTMELDYSWYRSAAACLVYLSDVTYKNNENRIVGLIGRSKWFKSPWALQELLASKEIVFFDKNGQLIRKWTKSAMIDYISGWTNIERDILEDPDNIEKACIAKRLSWAANWAHQKGSVWDTVHSLKGILSITLPPIPREELTQAFIRLQLQLMLKYPNDLSIFAWTAQGKDEISRDTLLANSLAEFASCSKMEYRPDKYGSRLPPLSGKPLAMDLPLLDVGDDHYLLGLNCYDPSLSDKDLSITVRRVASNTRCSYSGSYERVDTTQFELTELTEGDFANEFCYFFLDGEVLHRAAHGGARQVQGQEEPLRRRRELVFKTEGHGLEGSGNFNLVPLHFKEVYATFSHTLWDHELTSERHNRSEEFTTALKSACELADKSDIPFMWSDIVCCHIEDISKLQQDINHMYSTYREAKLCYAYLSDTTSVKELESSEWFNMGWTLVHLLASRDMIFLNKDGQHIGTKRGLADKLSKITGIHQNILHEPDLLLHAPVAQRFSWAAGRRTIHEVNLAFCLLGLFQVQMAISHTDTFERAFLQLQLKIMEKHPGDLSIFAWQHYENKPCGLLAPSPTEFTMYGGVKRLSYDSMPRNPEFHEQWISKFGTVLRINARINAPILENPYVRPQLGSYMASRANAYVLVLNCVNPDEPKHIMAVHLQKVECEEDNRAYYTRSSGSVAIAMEEIDMLPLLESLTPEAPYLHIMEDGRALAGSPSNN</sequence>
<organism evidence="2 3">
    <name type="scientific">Aspergillus bertholletiae</name>
    <dbReference type="NCBI Taxonomy" id="1226010"/>
    <lineage>
        <taxon>Eukaryota</taxon>
        <taxon>Fungi</taxon>
        <taxon>Dikarya</taxon>
        <taxon>Ascomycota</taxon>
        <taxon>Pezizomycotina</taxon>
        <taxon>Eurotiomycetes</taxon>
        <taxon>Eurotiomycetidae</taxon>
        <taxon>Eurotiales</taxon>
        <taxon>Aspergillaceae</taxon>
        <taxon>Aspergillus</taxon>
        <taxon>Aspergillus subgen. Circumdati</taxon>
    </lineage>
</organism>
<dbReference type="Proteomes" id="UP000326198">
    <property type="component" value="Unassembled WGS sequence"/>
</dbReference>
<name>A0A5N7B6X8_9EURO</name>
<dbReference type="Pfam" id="PF06985">
    <property type="entry name" value="HET"/>
    <property type="match status" value="1"/>
</dbReference>
<keyword evidence="3" id="KW-1185">Reference proteome</keyword>
<dbReference type="InterPro" id="IPR010730">
    <property type="entry name" value="HET"/>
</dbReference>
<evidence type="ECO:0000313" key="2">
    <source>
        <dbReference type="EMBL" id="KAE8377150.1"/>
    </source>
</evidence>
<dbReference type="PANTHER" id="PTHR10622">
    <property type="entry name" value="HET DOMAIN-CONTAINING PROTEIN"/>
    <property type="match status" value="1"/>
</dbReference>
<dbReference type="AlphaFoldDB" id="A0A5N7B6X8"/>
<feature type="domain" description="Heterokaryon incompatibility" evidence="1">
    <location>
        <begin position="443"/>
        <end position="528"/>
    </location>
</feature>
<gene>
    <name evidence="2" type="ORF">BDV26DRAFT_293451</name>
</gene>
<dbReference type="PANTHER" id="PTHR10622:SF10">
    <property type="entry name" value="HET DOMAIN-CONTAINING PROTEIN"/>
    <property type="match status" value="1"/>
</dbReference>
<proteinExistence type="predicted"/>
<accession>A0A5N7B6X8</accession>